<keyword evidence="3" id="KW-0175">Coiled coil</keyword>
<evidence type="ECO:0000256" key="1">
    <source>
        <dbReference type="ARBA" id="ARBA00004496"/>
    </source>
</evidence>
<proteinExistence type="predicted"/>
<gene>
    <name evidence="5" type="primary">LOC100371590</name>
</gene>
<comment type="subcellular location">
    <subcellularLocation>
        <location evidence="1">Cytoplasm</location>
    </subcellularLocation>
</comment>
<reference evidence="5" key="1">
    <citation type="submission" date="2025-08" db="UniProtKB">
        <authorList>
            <consortium name="RefSeq"/>
        </authorList>
    </citation>
    <scope>IDENTIFICATION</scope>
    <source>
        <tissue evidence="5">Testes</tissue>
    </source>
</reference>
<dbReference type="GeneID" id="100371590"/>
<organism evidence="4 5">
    <name type="scientific">Saccoglossus kowalevskii</name>
    <name type="common">Acorn worm</name>
    <dbReference type="NCBI Taxonomy" id="10224"/>
    <lineage>
        <taxon>Eukaryota</taxon>
        <taxon>Metazoa</taxon>
        <taxon>Hemichordata</taxon>
        <taxon>Enteropneusta</taxon>
        <taxon>Harrimaniidae</taxon>
        <taxon>Saccoglossus</taxon>
    </lineage>
</organism>
<evidence type="ECO:0000313" key="4">
    <source>
        <dbReference type="Proteomes" id="UP000694865"/>
    </source>
</evidence>
<protein>
    <submittedName>
        <fullName evidence="5">Coiled-coil domain-containing protein 105-like</fullName>
    </submittedName>
</protein>
<dbReference type="RefSeq" id="XP_006822555.1">
    <property type="nucleotide sequence ID" value="XM_006822492.1"/>
</dbReference>
<dbReference type="PANTHER" id="PTHR35081:SF1">
    <property type="entry name" value="COILED-COIL DOMAIN-CONTAINING PROTEIN 105"/>
    <property type="match status" value="1"/>
</dbReference>
<dbReference type="InterPro" id="IPR048256">
    <property type="entry name" value="Tektin-like"/>
</dbReference>
<feature type="coiled-coil region" evidence="3">
    <location>
        <begin position="146"/>
        <end position="176"/>
    </location>
</feature>
<feature type="coiled-coil region" evidence="3">
    <location>
        <begin position="73"/>
        <end position="114"/>
    </location>
</feature>
<evidence type="ECO:0000256" key="3">
    <source>
        <dbReference type="SAM" id="Coils"/>
    </source>
</evidence>
<sequence length="452" mass="50893">MATLMKSRPQVPLSTAVIGPQSWRDASLKTIKVSQEVVRKSDKGCDLGRTLDPLPSLRDNCAQQSNEVVHCYVREARAVVVKLRESLVETNEEIKLLIRKKESLEKALEHKRKDIALNKLSMEVRLTRPSREKDQDGADSLLDLERKQLLQLKRMLEAQLRAVQKQLQVLDEARKRLGSVIQERSRVLDLLCHAASSVTNGRNSRNMHHAIKPTFGSNGLGYSRQVHFNMRNDGRRSSTPLPEDAMEYEPTRSYTPTLDPLGPYTPESAAAIAQAHDARNKSSTLRRDVEDAIARTEQLQRSAHKSVNDGLTQKLAETIALKQHLQVQSGENRAAVHRAQRWFDATEKAKGYTLGPESHADLTTRERLDRPAVRVFQRHPGTNLPEPQDIIRGAAGLDASLLATSRNIGMLHLARMRLDDDKRDKHGAASVDAAIIRLRRRRANHRWLMGSA</sequence>
<name>A0ABM0MRB4_SACKO</name>
<dbReference type="InterPro" id="IPR038949">
    <property type="entry name" value="TEKTL1"/>
</dbReference>
<dbReference type="Proteomes" id="UP000694865">
    <property type="component" value="Unplaced"/>
</dbReference>
<keyword evidence="4" id="KW-1185">Reference proteome</keyword>
<dbReference type="Pfam" id="PF03148">
    <property type="entry name" value="Tektin"/>
    <property type="match status" value="1"/>
</dbReference>
<keyword evidence="2" id="KW-0963">Cytoplasm</keyword>
<accession>A0ABM0MRB4</accession>
<evidence type="ECO:0000313" key="5">
    <source>
        <dbReference type="RefSeq" id="XP_006822555.1"/>
    </source>
</evidence>
<evidence type="ECO:0000256" key="2">
    <source>
        <dbReference type="ARBA" id="ARBA00022490"/>
    </source>
</evidence>
<dbReference type="PANTHER" id="PTHR35081">
    <property type="entry name" value="COILED-COIL DOMAIN-CONTAINING PROTEIN 105"/>
    <property type="match status" value="1"/>
</dbReference>